<reference evidence="1 2" key="1">
    <citation type="journal article" date="2019" name="Int. J. Syst. Evol. Microbiol.">
        <title>The Global Catalogue of Microorganisms (GCM) 10K type strain sequencing project: providing services to taxonomists for standard genome sequencing and annotation.</title>
        <authorList>
            <consortium name="The Broad Institute Genomics Platform"/>
            <consortium name="The Broad Institute Genome Sequencing Center for Infectious Disease"/>
            <person name="Wu L."/>
            <person name="Ma J."/>
        </authorList>
    </citation>
    <scope>NUCLEOTIDE SEQUENCE [LARGE SCALE GENOMIC DNA]</scope>
    <source>
        <strain evidence="1 2">JCM 10977</strain>
    </source>
</reference>
<comment type="caution">
    <text evidence="1">The sequence shown here is derived from an EMBL/GenBank/DDBJ whole genome shotgun (WGS) entry which is preliminary data.</text>
</comment>
<sequence length="188" mass="21081">MPGMTAVSPASMLAGLFVSESPRPEFEQAFQPYAPLIGSWDLDVSWYDDEGQLTRETKGEWHFAWALDGSAVADIWITPSRAVRTSPEDGEWGLSIRIYDPELDAFRSTWMGPRAALVKTFIGHAGPGSITLEARDSDLAKTRWIFTDITATSFQWRNEDEDADGRIFVRQRFSGTRAVDLDDGFRQA</sequence>
<proteinExistence type="predicted"/>
<dbReference type="EMBL" id="BAAAHK010000008">
    <property type="protein sequence ID" value="GAA0943815.1"/>
    <property type="molecule type" value="Genomic_DNA"/>
</dbReference>
<protein>
    <recommendedName>
        <fullName evidence="3">DUF1579 domain-containing protein</fullName>
    </recommendedName>
</protein>
<name>A0ABN1QKZ5_9ACTN</name>
<evidence type="ECO:0000313" key="1">
    <source>
        <dbReference type="EMBL" id="GAA0943815.1"/>
    </source>
</evidence>
<organism evidence="1 2">
    <name type="scientific">Kribbella koreensis</name>
    <dbReference type="NCBI Taxonomy" id="57909"/>
    <lineage>
        <taxon>Bacteria</taxon>
        <taxon>Bacillati</taxon>
        <taxon>Actinomycetota</taxon>
        <taxon>Actinomycetes</taxon>
        <taxon>Propionibacteriales</taxon>
        <taxon>Kribbellaceae</taxon>
        <taxon>Kribbella</taxon>
    </lineage>
</organism>
<evidence type="ECO:0000313" key="2">
    <source>
        <dbReference type="Proteomes" id="UP001500542"/>
    </source>
</evidence>
<keyword evidence="2" id="KW-1185">Reference proteome</keyword>
<evidence type="ECO:0008006" key="3">
    <source>
        <dbReference type="Google" id="ProtNLM"/>
    </source>
</evidence>
<gene>
    <name evidence="1" type="ORF">GCM10009554_37430</name>
</gene>
<accession>A0ABN1QKZ5</accession>
<dbReference type="Proteomes" id="UP001500542">
    <property type="component" value="Unassembled WGS sequence"/>
</dbReference>